<reference evidence="7 8" key="1">
    <citation type="submission" date="2018-04" db="EMBL/GenBank/DDBJ databases">
        <title>The genome of golden apple snail Pomacea canaliculata provides insight into stress tolerance and invasive adaptation.</title>
        <authorList>
            <person name="Liu C."/>
            <person name="Liu B."/>
            <person name="Ren Y."/>
            <person name="Zhang Y."/>
            <person name="Wang H."/>
            <person name="Li S."/>
            <person name="Jiang F."/>
            <person name="Yin L."/>
            <person name="Zhang G."/>
            <person name="Qian W."/>
            <person name="Fan W."/>
        </authorList>
    </citation>
    <scope>NUCLEOTIDE SEQUENCE [LARGE SCALE GENOMIC DNA]</scope>
    <source>
        <strain evidence="7">SZHN2017</strain>
        <tissue evidence="7">Muscle</tissue>
    </source>
</reference>
<sequence>MATMEVNMHNRTLLKSLREGDLIEFPRGLYSHWAVYVGNQQVIHLAGDDNDGLDAQVNFTHLTSFSGECYSKATVRVDNFLDVAGRDKAKRNNCLDGEKRPLSPQEIVQKAWSRLNDVGYNVLIKNCEHFATSCRYGEASSDQVDFWVKTAAIGATAALAGGLIAAVMTRDNKSKKQSQWR</sequence>
<keyword evidence="4" id="KW-0443">Lipid metabolism</keyword>
<dbReference type="PROSITE" id="PS51934">
    <property type="entry name" value="LRAT"/>
    <property type="match status" value="1"/>
</dbReference>
<evidence type="ECO:0000313" key="8">
    <source>
        <dbReference type="Proteomes" id="UP000245119"/>
    </source>
</evidence>
<evidence type="ECO:0000259" key="6">
    <source>
        <dbReference type="PROSITE" id="PS51934"/>
    </source>
</evidence>
<dbReference type="OMA" id="MSRNCER"/>
<gene>
    <name evidence="7" type="ORF">C0Q70_18337</name>
</gene>
<dbReference type="GO" id="GO:0070292">
    <property type="term" value="P:N-acylphosphatidylethanolamine metabolic process"/>
    <property type="evidence" value="ECO:0007669"/>
    <property type="project" value="TreeGrafter"/>
</dbReference>
<keyword evidence="5" id="KW-0472">Membrane</keyword>
<dbReference type="InterPro" id="IPR007053">
    <property type="entry name" value="LRAT_dom"/>
</dbReference>
<evidence type="ECO:0000256" key="3">
    <source>
        <dbReference type="ARBA" id="ARBA00022801"/>
    </source>
</evidence>
<keyword evidence="5" id="KW-1133">Transmembrane helix</keyword>
<evidence type="ECO:0000313" key="7">
    <source>
        <dbReference type="EMBL" id="PVD22523.1"/>
    </source>
</evidence>
<protein>
    <recommendedName>
        <fullName evidence="6">LRAT domain-containing protein</fullName>
    </recommendedName>
</protein>
<dbReference type="Gene3D" id="3.90.1720.10">
    <property type="entry name" value="endopeptidase domain like (from Nostoc punctiforme)"/>
    <property type="match status" value="1"/>
</dbReference>
<organism evidence="7 8">
    <name type="scientific">Pomacea canaliculata</name>
    <name type="common">Golden apple snail</name>
    <dbReference type="NCBI Taxonomy" id="400727"/>
    <lineage>
        <taxon>Eukaryota</taxon>
        <taxon>Metazoa</taxon>
        <taxon>Spiralia</taxon>
        <taxon>Lophotrochozoa</taxon>
        <taxon>Mollusca</taxon>
        <taxon>Gastropoda</taxon>
        <taxon>Caenogastropoda</taxon>
        <taxon>Architaenioglossa</taxon>
        <taxon>Ampullarioidea</taxon>
        <taxon>Ampullariidae</taxon>
        <taxon>Pomacea</taxon>
    </lineage>
</organism>
<evidence type="ECO:0000256" key="1">
    <source>
        <dbReference type="ARBA" id="ARBA00007824"/>
    </source>
</evidence>
<evidence type="ECO:0000256" key="4">
    <source>
        <dbReference type="ARBA" id="ARBA00023098"/>
    </source>
</evidence>
<feature type="transmembrane region" description="Helical" evidence="5">
    <location>
        <begin position="146"/>
        <end position="168"/>
    </location>
</feature>
<keyword evidence="3" id="KW-0378">Hydrolase</keyword>
<accession>A0A2T7NMY9</accession>
<name>A0A2T7NMY9_POMCA</name>
<comment type="caution">
    <text evidence="7">The sequence shown here is derived from an EMBL/GenBank/DDBJ whole genome shotgun (WGS) entry which is preliminary data.</text>
</comment>
<dbReference type="OrthoDB" id="421951at2759"/>
<dbReference type="InterPro" id="IPR051496">
    <property type="entry name" value="H-rev107_PLA/AT"/>
</dbReference>
<dbReference type="PANTHER" id="PTHR13943:SF77">
    <property type="entry name" value="LRAT DOMAIN-CONTAINING PROTEIN"/>
    <property type="match status" value="1"/>
</dbReference>
<keyword evidence="5" id="KW-0812">Transmembrane</keyword>
<dbReference type="Proteomes" id="UP000245119">
    <property type="component" value="Linkage Group LG11"/>
</dbReference>
<keyword evidence="8" id="KW-1185">Reference proteome</keyword>
<dbReference type="GO" id="GO:0004623">
    <property type="term" value="F:phospholipase A2 activity"/>
    <property type="evidence" value="ECO:0007669"/>
    <property type="project" value="TreeGrafter"/>
</dbReference>
<feature type="domain" description="LRAT" evidence="6">
    <location>
        <begin position="22"/>
        <end position="143"/>
    </location>
</feature>
<dbReference type="PANTHER" id="PTHR13943">
    <property type="entry name" value="HRAS-LIKE SUPPRESSOR - RELATED"/>
    <property type="match status" value="1"/>
</dbReference>
<dbReference type="GO" id="GO:0008970">
    <property type="term" value="F:phospholipase A1 activity"/>
    <property type="evidence" value="ECO:0007669"/>
    <property type="project" value="TreeGrafter"/>
</dbReference>
<comment type="similarity">
    <text evidence="1">Belongs to the H-rev107 family.</text>
</comment>
<dbReference type="Pfam" id="PF04970">
    <property type="entry name" value="LRAT"/>
    <property type="match status" value="1"/>
</dbReference>
<evidence type="ECO:0000256" key="2">
    <source>
        <dbReference type="ARBA" id="ARBA00022679"/>
    </source>
</evidence>
<keyword evidence="2" id="KW-0808">Transferase</keyword>
<evidence type="ECO:0000256" key="5">
    <source>
        <dbReference type="SAM" id="Phobius"/>
    </source>
</evidence>
<dbReference type="GO" id="GO:0016410">
    <property type="term" value="F:N-acyltransferase activity"/>
    <property type="evidence" value="ECO:0007669"/>
    <property type="project" value="TreeGrafter"/>
</dbReference>
<dbReference type="EMBL" id="PZQS01000011">
    <property type="protein sequence ID" value="PVD22523.1"/>
    <property type="molecule type" value="Genomic_DNA"/>
</dbReference>
<dbReference type="AlphaFoldDB" id="A0A2T7NMY9"/>
<proteinExistence type="inferred from homology"/>
<dbReference type="GO" id="GO:0005737">
    <property type="term" value="C:cytoplasm"/>
    <property type="evidence" value="ECO:0007669"/>
    <property type="project" value="TreeGrafter"/>
</dbReference>
<dbReference type="STRING" id="400727.A0A2T7NMY9"/>